<keyword evidence="1" id="KW-0812">Transmembrane</keyword>
<protein>
    <submittedName>
        <fullName evidence="2">Uncharacterized protein</fullName>
    </submittedName>
</protein>
<keyword evidence="1" id="KW-0472">Membrane</keyword>
<keyword evidence="1" id="KW-1133">Transmembrane helix</keyword>
<dbReference type="AlphaFoldDB" id="A7ESZ7"/>
<dbReference type="Proteomes" id="UP000001312">
    <property type="component" value="Unassembled WGS sequence"/>
</dbReference>
<evidence type="ECO:0000256" key="1">
    <source>
        <dbReference type="SAM" id="Phobius"/>
    </source>
</evidence>
<evidence type="ECO:0000313" key="2">
    <source>
        <dbReference type="EMBL" id="EDN92589.1"/>
    </source>
</evidence>
<dbReference type="PROSITE" id="PS51257">
    <property type="entry name" value="PROKAR_LIPOPROTEIN"/>
    <property type="match status" value="1"/>
</dbReference>
<dbReference type="EMBL" id="CH476631">
    <property type="protein sequence ID" value="EDN92589.1"/>
    <property type="molecule type" value="Genomic_DNA"/>
</dbReference>
<sequence length="68" mass="7868">MSHEKEEGSELACRGIFTKFTKKRLSYIVGSIVGCFDIFVSEVVWLVGLKIYMYGDRNVIEWYLQIGN</sequence>
<organism evidence="2 3">
    <name type="scientific">Sclerotinia sclerotiorum (strain ATCC 18683 / 1980 / Ss-1)</name>
    <name type="common">White mold</name>
    <name type="synonym">Whetzelinia sclerotiorum</name>
    <dbReference type="NCBI Taxonomy" id="665079"/>
    <lineage>
        <taxon>Eukaryota</taxon>
        <taxon>Fungi</taxon>
        <taxon>Dikarya</taxon>
        <taxon>Ascomycota</taxon>
        <taxon>Pezizomycotina</taxon>
        <taxon>Leotiomycetes</taxon>
        <taxon>Helotiales</taxon>
        <taxon>Sclerotiniaceae</taxon>
        <taxon>Sclerotinia</taxon>
    </lineage>
</organism>
<dbReference type="KEGG" id="ssl:SS1G_08452"/>
<gene>
    <name evidence="2" type="ORF">SS1G_08452</name>
</gene>
<accession>A7ESZ7</accession>
<dbReference type="GeneID" id="5486807"/>
<reference evidence="3" key="1">
    <citation type="journal article" date="2011" name="PLoS Genet.">
        <title>Genomic analysis of the necrotrophic fungal pathogens Sclerotinia sclerotiorum and Botrytis cinerea.</title>
        <authorList>
            <person name="Amselem J."/>
            <person name="Cuomo C.A."/>
            <person name="van Kan J.A."/>
            <person name="Viaud M."/>
            <person name="Benito E.P."/>
            <person name="Couloux A."/>
            <person name="Coutinho P.M."/>
            <person name="de Vries R.P."/>
            <person name="Dyer P.S."/>
            <person name="Fillinger S."/>
            <person name="Fournier E."/>
            <person name="Gout L."/>
            <person name="Hahn M."/>
            <person name="Kohn L."/>
            <person name="Lapalu N."/>
            <person name="Plummer K.M."/>
            <person name="Pradier J.M."/>
            <person name="Quevillon E."/>
            <person name="Sharon A."/>
            <person name="Simon A."/>
            <person name="ten Have A."/>
            <person name="Tudzynski B."/>
            <person name="Tudzynski P."/>
            <person name="Wincker P."/>
            <person name="Andrew M."/>
            <person name="Anthouard V."/>
            <person name="Beever R.E."/>
            <person name="Beffa R."/>
            <person name="Benoit I."/>
            <person name="Bouzid O."/>
            <person name="Brault B."/>
            <person name="Chen Z."/>
            <person name="Choquer M."/>
            <person name="Collemare J."/>
            <person name="Cotton P."/>
            <person name="Danchin E.G."/>
            <person name="Da Silva C."/>
            <person name="Gautier A."/>
            <person name="Giraud C."/>
            <person name="Giraud T."/>
            <person name="Gonzalez C."/>
            <person name="Grossetete S."/>
            <person name="Guldener U."/>
            <person name="Henrissat B."/>
            <person name="Howlett B.J."/>
            <person name="Kodira C."/>
            <person name="Kretschmer M."/>
            <person name="Lappartient A."/>
            <person name="Leroch M."/>
            <person name="Levis C."/>
            <person name="Mauceli E."/>
            <person name="Neuveglise C."/>
            <person name="Oeser B."/>
            <person name="Pearson M."/>
            <person name="Poulain J."/>
            <person name="Poussereau N."/>
            <person name="Quesneville H."/>
            <person name="Rascle C."/>
            <person name="Schumacher J."/>
            <person name="Segurens B."/>
            <person name="Sexton A."/>
            <person name="Silva E."/>
            <person name="Sirven C."/>
            <person name="Soanes D.M."/>
            <person name="Talbot N.J."/>
            <person name="Templeton M."/>
            <person name="Yandava C."/>
            <person name="Yarden O."/>
            <person name="Zeng Q."/>
            <person name="Rollins J.A."/>
            <person name="Lebrun M.H."/>
            <person name="Dickman M."/>
        </authorList>
    </citation>
    <scope>NUCLEOTIDE SEQUENCE [LARGE SCALE GENOMIC DNA]</scope>
    <source>
        <strain evidence="3">ATCC 18683 / 1980 / Ss-1</strain>
    </source>
</reference>
<dbReference type="RefSeq" id="XP_001590712.1">
    <property type="nucleotide sequence ID" value="XM_001590662.1"/>
</dbReference>
<keyword evidence="3" id="KW-1185">Reference proteome</keyword>
<proteinExistence type="predicted"/>
<feature type="transmembrane region" description="Helical" evidence="1">
    <location>
        <begin position="25"/>
        <end position="47"/>
    </location>
</feature>
<name>A7ESZ7_SCLS1</name>
<dbReference type="HOGENOM" id="CLU_2795501_0_0_1"/>
<evidence type="ECO:0000313" key="3">
    <source>
        <dbReference type="Proteomes" id="UP000001312"/>
    </source>
</evidence>
<dbReference type="InParanoid" id="A7ESZ7"/>